<organism evidence="2 3">
    <name type="scientific">Sphingomonas sanxanigenens DSM 19645 = NX02</name>
    <dbReference type="NCBI Taxonomy" id="1123269"/>
    <lineage>
        <taxon>Bacteria</taxon>
        <taxon>Pseudomonadati</taxon>
        <taxon>Pseudomonadota</taxon>
        <taxon>Alphaproteobacteria</taxon>
        <taxon>Sphingomonadales</taxon>
        <taxon>Sphingomonadaceae</taxon>
        <taxon>Sphingomonas</taxon>
    </lineage>
</organism>
<sequence>MPLASHQSLHRSLLSLSLLVVLSGCATVGSMMSPYSEKFDCKNSDHGQCIHPDRAYADAVAGVASKSDPKVTNDRAMLRGQDAGHAGMRSRIEAAGTAYGSYRDSVYQELKGLIEAPVTPMLKPARTVRTLILPYADRQRPDRLYMPRYVYSVIDKPVWVVGGALVAAPDRASQAPILGQVRETTAPDGEPAPAQESVIAPSAPAPVSQTIAPPAPEPKP</sequence>
<evidence type="ECO:0000313" key="3">
    <source>
        <dbReference type="Proteomes" id="UP000018851"/>
    </source>
</evidence>
<dbReference type="HOGENOM" id="CLU_113321_0_0_5"/>
<reference evidence="2 3" key="1">
    <citation type="submission" date="2013-07" db="EMBL/GenBank/DDBJ databases">
        <title>Completed genome of Sphingomonas sanxanigenens NX02.</title>
        <authorList>
            <person name="Ma T."/>
            <person name="Huang H."/>
            <person name="Wu M."/>
            <person name="Li X."/>
            <person name="Li G."/>
        </authorList>
    </citation>
    <scope>NUCLEOTIDE SEQUENCE [LARGE SCALE GENOMIC DNA]</scope>
    <source>
        <strain evidence="2 3">NX02</strain>
    </source>
</reference>
<dbReference type="InterPro" id="IPR014118">
    <property type="entry name" value="T4SS_TraV"/>
</dbReference>
<protein>
    <recommendedName>
        <fullName evidence="4">Conjugal transfer protein TraV</fullName>
    </recommendedName>
</protein>
<dbReference type="EMBL" id="CP006644">
    <property type="protein sequence ID" value="AHE53682.1"/>
    <property type="molecule type" value="Genomic_DNA"/>
</dbReference>
<dbReference type="Proteomes" id="UP000018851">
    <property type="component" value="Chromosome"/>
</dbReference>
<evidence type="ECO:0000256" key="1">
    <source>
        <dbReference type="SAM" id="MobiDB-lite"/>
    </source>
</evidence>
<accession>W0AB19</accession>
<dbReference type="RefSeq" id="WP_025291922.1">
    <property type="nucleotide sequence ID" value="NZ_CP006644.1"/>
</dbReference>
<proteinExistence type="predicted"/>
<dbReference type="KEGG" id="ssan:NX02_09810"/>
<feature type="region of interest" description="Disordered" evidence="1">
    <location>
        <begin position="179"/>
        <end position="220"/>
    </location>
</feature>
<evidence type="ECO:0008006" key="4">
    <source>
        <dbReference type="Google" id="ProtNLM"/>
    </source>
</evidence>
<dbReference type="AlphaFoldDB" id="W0AB19"/>
<dbReference type="OrthoDB" id="7448867at2"/>
<name>W0AB19_9SPHN</name>
<keyword evidence="3" id="KW-1185">Reference proteome</keyword>
<dbReference type="PATRIC" id="fig|1123269.5.peg.1908"/>
<gene>
    <name evidence="2" type="ORF">NX02_09810</name>
</gene>
<evidence type="ECO:0000313" key="2">
    <source>
        <dbReference type="EMBL" id="AHE53682.1"/>
    </source>
</evidence>
<dbReference type="Pfam" id="PF09676">
    <property type="entry name" value="TraV"/>
    <property type="match status" value="1"/>
</dbReference>
<dbReference type="STRING" id="1123269.NX02_09810"/>
<dbReference type="eggNOG" id="ENOG5032YZU">
    <property type="taxonomic scope" value="Bacteria"/>
</dbReference>